<dbReference type="EMBL" id="FNVE01000025">
    <property type="protein sequence ID" value="SEG74715.1"/>
    <property type="molecule type" value="Genomic_DNA"/>
</dbReference>
<dbReference type="RefSeq" id="WP_088278084.1">
    <property type="nucleotide sequence ID" value="NZ_FNVE01000025.1"/>
</dbReference>
<protein>
    <recommendedName>
        <fullName evidence="3">Seed maturation protein</fullName>
    </recommendedName>
</protein>
<evidence type="ECO:0008006" key="3">
    <source>
        <dbReference type="Google" id="ProtNLM"/>
    </source>
</evidence>
<comment type="caution">
    <text evidence="1">The sequence shown here is derived from an EMBL/GenBank/DDBJ whole genome shotgun (WGS) entry which is preliminary data.</text>
</comment>
<evidence type="ECO:0000313" key="2">
    <source>
        <dbReference type="Proteomes" id="UP000243518"/>
    </source>
</evidence>
<sequence length="49" mass="5191">MSKKTQMTAEAAARIQSREAIKNGGAVEADTFAARAQRAAAKQPQKSKS</sequence>
<dbReference type="Proteomes" id="UP000243518">
    <property type="component" value="Unassembled WGS sequence"/>
</dbReference>
<gene>
    <name evidence="1" type="ORF">SAMN05216586_1256</name>
</gene>
<reference evidence="1 2" key="1">
    <citation type="submission" date="2016-10" db="EMBL/GenBank/DDBJ databases">
        <authorList>
            <person name="Varghese N."/>
            <person name="Submissions S."/>
        </authorList>
    </citation>
    <scope>NUCLEOTIDE SEQUENCE [LARGE SCALE GENOMIC DNA]</scope>
    <source>
        <strain evidence="1 2">CECT 8317</strain>
    </source>
</reference>
<organism evidence="1 2">
    <name type="scientific">Halopseudomonas aestusnigri</name>
    <dbReference type="NCBI Taxonomy" id="857252"/>
    <lineage>
        <taxon>Bacteria</taxon>
        <taxon>Pseudomonadati</taxon>
        <taxon>Pseudomonadota</taxon>
        <taxon>Gammaproteobacteria</taxon>
        <taxon>Pseudomonadales</taxon>
        <taxon>Pseudomonadaceae</taxon>
        <taxon>Halopseudomonas</taxon>
    </lineage>
</organism>
<evidence type="ECO:0000313" key="1">
    <source>
        <dbReference type="EMBL" id="SEG74715.1"/>
    </source>
</evidence>
<proteinExistence type="predicted"/>
<keyword evidence="2" id="KW-1185">Reference proteome</keyword>
<dbReference type="AlphaFoldDB" id="A0AAQ1GAB9"/>
<name>A0AAQ1GAB9_9GAMM</name>
<accession>A0AAQ1GAB9</accession>